<dbReference type="Proteomes" id="UP000054387">
    <property type="component" value="Unassembled WGS sequence"/>
</dbReference>
<dbReference type="EMBL" id="LOPU01000004">
    <property type="protein sequence ID" value="KTG11505.1"/>
    <property type="molecule type" value="Genomic_DNA"/>
</dbReference>
<keyword evidence="2" id="KW-1185">Reference proteome</keyword>
<comment type="caution">
    <text evidence="1">The sequence shown here is derived from an EMBL/GenBank/DDBJ whole genome shotgun (WGS) entry which is preliminary data.</text>
</comment>
<evidence type="ECO:0000313" key="1">
    <source>
        <dbReference type="EMBL" id="KTG11505.1"/>
    </source>
</evidence>
<dbReference type="RefSeq" id="WP_058580239.1">
    <property type="nucleotide sequence ID" value="NZ_LOPU01000004.1"/>
</dbReference>
<dbReference type="AlphaFoldDB" id="A0A0W1RDK9"/>
<organism evidence="1 2">
    <name type="scientific">Haloprofundus marisrubri</name>
    <dbReference type="NCBI Taxonomy" id="1514971"/>
    <lineage>
        <taxon>Archaea</taxon>
        <taxon>Methanobacteriati</taxon>
        <taxon>Methanobacteriota</taxon>
        <taxon>Stenosarchaea group</taxon>
        <taxon>Halobacteria</taxon>
        <taxon>Halobacteriales</taxon>
        <taxon>Haloferacaceae</taxon>
        <taxon>Haloprofundus</taxon>
    </lineage>
</organism>
<evidence type="ECO:0000313" key="2">
    <source>
        <dbReference type="Proteomes" id="UP000054387"/>
    </source>
</evidence>
<proteinExistence type="predicted"/>
<accession>A0A0W1RDK9</accession>
<dbReference type="OrthoDB" id="336169at2157"/>
<name>A0A0W1RDK9_9EURY</name>
<sequence length="73" mass="8501">MTRSRGLITFGERARISGEEDVEDSKRYQAVSRVRRRINEELTEEVELLEEHHPELLEELRDVVCEGDADTSD</sequence>
<reference evidence="1 2" key="1">
    <citation type="submission" date="2015-12" db="EMBL/GenBank/DDBJ databases">
        <title>Haloprofundus marisrubri gen. nov., sp. nov., an extremely halophilic archaeon isolated from the Discovery deep brine-seawater interface in the Red Sea.</title>
        <authorList>
            <person name="Zhang G."/>
            <person name="Stingl U."/>
            <person name="Rashid M."/>
        </authorList>
    </citation>
    <scope>NUCLEOTIDE SEQUENCE [LARGE SCALE GENOMIC DNA]</scope>
    <source>
        <strain evidence="1 2">SB9</strain>
    </source>
</reference>
<protein>
    <submittedName>
        <fullName evidence="1">Uncharacterized protein</fullName>
    </submittedName>
</protein>
<gene>
    <name evidence="1" type="ORF">AUR64_04330</name>
</gene>